<accession>A0A6J5GSD9</accession>
<keyword evidence="1" id="KW-0812">Transmembrane</keyword>
<feature type="transmembrane region" description="Helical" evidence="1">
    <location>
        <begin position="156"/>
        <end position="184"/>
    </location>
</feature>
<reference evidence="2 3" key="1">
    <citation type="submission" date="2020-04" db="EMBL/GenBank/DDBJ databases">
        <authorList>
            <person name="De Canck E."/>
        </authorList>
    </citation>
    <scope>NUCLEOTIDE SEQUENCE [LARGE SCALE GENOMIC DNA]</scope>
    <source>
        <strain evidence="2 3">LMG 27177</strain>
    </source>
</reference>
<dbReference type="EMBL" id="CADIKI010000020">
    <property type="protein sequence ID" value="CAB3804570.1"/>
    <property type="molecule type" value="Genomic_DNA"/>
</dbReference>
<dbReference type="RefSeq" id="WP_175164856.1">
    <property type="nucleotide sequence ID" value="NZ_CADIKI010000020.1"/>
</dbReference>
<feature type="transmembrane region" description="Helical" evidence="1">
    <location>
        <begin position="232"/>
        <end position="251"/>
    </location>
</feature>
<feature type="transmembrane region" description="Helical" evidence="1">
    <location>
        <begin position="263"/>
        <end position="282"/>
    </location>
</feature>
<feature type="transmembrane region" description="Helical" evidence="1">
    <location>
        <begin position="190"/>
        <end position="211"/>
    </location>
</feature>
<organism evidence="2 3">
    <name type="scientific">Paraburkholderia fynbosensis</name>
    <dbReference type="NCBI Taxonomy" id="1200993"/>
    <lineage>
        <taxon>Bacteria</taxon>
        <taxon>Pseudomonadati</taxon>
        <taxon>Pseudomonadota</taxon>
        <taxon>Betaproteobacteria</taxon>
        <taxon>Burkholderiales</taxon>
        <taxon>Burkholderiaceae</taxon>
        <taxon>Paraburkholderia</taxon>
    </lineage>
</organism>
<dbReference type="Proteomes" id="UP000494252">
    <property type="component" value="Unassembled WGS sequence"/>
</dbReference>
<proteinExistence type="predicted"/>
<protein>
    <submittedName>
        <fullName evidence="2">Uncharacterized protein</fullName>
    </submittedName>
</protein>
<evidence type="ECO:0000313" key="3">
    <source>
        <dbReference type="Proteomes" id="UP000494252"/>
    </source>
</evidence>
<gene>
    <name evidence="2" type="ORF">LMG27177_05676</name>
</gene>
<keyword evidence="3" id="KW-1185">Reference proteome</keyword>
<evidence type="ECO:0000256" key="1">
    <source>
        <dbReference type="SAM" id="Phobius"/>
    </source>
</evidence>
<keyword evidence="1" id="KW-1133">Transmembrane helix</keyword>
<keyword evidence="1" id="KW-0472">Membrane</keyword>
<name>A0A6J5GSD9_9BURK</name>
<sequence length="293" mass="31745">MNWQTATGNWLTRRWRVRQAAPTIPDIPTAKLCETVDDIRVGTYDHVGQQILRIYSKEPLFAIYLTKEGPRVQISKEAEAAKEREAYCVIAPLRAEIASLLLPWWPESLSNSFNLRVAAALREGLCGDTKAALATLGVVKAQVTAERQLRGRGRCLFYAFTTTAVIDCVIVPLASVIVGVLAGINVDERLPWIFVAGAGSIGALFSMTIAVRAKTTATDYRSLENFIEGASRVVIGVIAAIALLVLLRAGLGHGIRIGDKDLTALAHDSTSVVAIGFIAGFLERLVPDYLAKT</sequence>
<evidence type="ECO:0000313" key="2">
    <source>
        <dbReference type="EMBL" id="CAB3804570.1"/>
    </source>
</evidence>
<dbReference type="AlphaFoldDB" id="A0A6J5GSD9"/>